<feature type="domain" description="Protein kinase" evidence="1">
    <location>
        <begin position="11"/>
        <end position="327"/>
    </location>
</feature>
<evidence type="ECO:0000259" key="1">
    <source>
        <dbReference type="PROSITE" id="PS50011"/>
    </source>
</evidence>
<keyword evidence="3" id="KW-1185">Reference proteome</keyword>
<dbReference type="InterPro" id="IPR000719">
    <property type="entry name" value="Prot_kinase_dom"/>
</dbReference>
<evidence type="ECO:0000313" key="2">
    <source>
        <dbReference type="EMBL" id="MBW3082629.1"/>
    </source>
</evidence>
<comment type="caution">
    <text evidence="2">The sequence shown here is derived from an EMBL/GenBank/DDBJ whole genome shotgun (WGS) entry which is preliminary data.</text>
</comment>
<accession>A0ABS6W802</accession>
<dbReference type="Proteomes" id="UP000812844">
    <property type="component" value="Unassembled WGS sequence"/>
</dbReference>
<proteinExistence type="predicted"/>
<evidence type="ECO:0000313" key="3">
    <source>
        <dbReference type="Proteomes" id="UP000812844"/>
    </source>
</evidence>
<protein>
    <recommendedName>
        <fullName evidence="1">Protein kinase domain-containing protein</fullName>
    </recommendedName>
</protein>
<sequence>MTLRQLARTNPDDLTRLSRGAQATVYLLPESMRVDGHDRLVYKRYRPTRTMRGRETATLLTLEQLVGAYHGLGARPDGARIRGMLDHHAAWPLATVAADDGTVGVVERRVDARFLGGPNARDAEVAHLERWVRDPSQDAMLVRDGLHPLGDEGRARIVTQLLAYYSLVHRLGFVVGDISLRNVLAYVPERRQGALANVGFIEVDTYRRQGCGCGIAQGTTPGFDVPESVMWQRRAGQARREDERRFARAMATVQTERTDVYKAALLVLRLCSCGEPFPSTVRRVRSAAQRAAVRAAGGSEALAALQGALAEDPQDRPTMHELYHAFRGGSCDGKKGGSR</sequence>
<gene>
    <name evidence="2" type="ORF">KIH73_04420</name>
</gene>
<reference evidence="2 3" key="1">
    <citation type="submission" date="2021-05" db="EMBL/GenBank/DDBJ databases">
        <title>Phylogenetic classification of ten novel species belonging to the genus Bifidobacterium comprising B. colchicus sp. nov., B. abeli sp. nov., B. bicoloris sp. nov., B. guerezis sp. nov., B. rosaliae sp. nov., B. santillanensis sp. nov., B. argentati sp. nov., B. amazzoni sp. nov., B. pluviali sp. nov., and B. pinnaculum sp. nov.</title>
        <authorList>
            <person name="Lugli G.A."/>
            <person name="Ruiz Garcia L."/>
            <person name="Margolles A."/>
            <person name="Ventura M."/>
        </authorList>
    </citation>
    <scope>NUCLEOTIDE SEQUENCE [LARGE SCALE GENOMIC DNA]</scope>
    <source>
        <strain evidence="2 3">6T3</strain>
    </source>
</reference>
<organism evidence="2 3">
    <name type="scientific">Bifidobacterium phasiani</name>
    <dbReference type="NCBI Taxonomy" id="2834431"/>
    <lineage>
        <taxon>Bacteria</taxon>
        <taxon>Bacillati</taxon>
        <taxon>Actinomycetota</taxon>
        <taxon>Actinomycetes</taxon>
        <taxon>Bifidobacteriales</taxon>
        <taxon>Bifidobacteriaceae</taxon>
        <taxon>Bifidobacterium</taxon>
    </lineage>
</organism>
<dbReference type="RefSeq" id="WP_219081000.1">
    <property type="nucleotide sequence ID" value="NZ_JAHBBD010000007.1"/>
</dbReference>
<dbReference type="EMBL" id="JAHBBD010000007">
    <property type="protein sequence ID" value="MBW3082629.1"/>
    <property type="molecule type" value="Genomic_DNA"/>
</dbReference>
<name>A0ABS6W802_9BIFI</name>
<dbReference type="PROSITE" id="PS50011">
    <property type="entry name" value="PROTEIN_KINASE_DOM"/>
    <property type="match status" value="1"/>
</dbReference>